<comment type="subcellular location">
    <subcellularLocation>
        <location evidence="1">Secreted</location>
        <location evidence="1">Cell wall</location>
    </subcellularLocation>
</comment>
<dbReference type="Proteomes" id="UP000265566">
    <property type="component" value="Chromosome 3"/>
</dbReference>
<evidence type="ECO:0000256" key="10">
    <source>
        <dbReference type="ARBA" id="ARBA00034074"/>
    </source>
</evidence>
<dbReference type="SUPFAM" id="SSF51126">
    <property type="entry name" value="Pectin lyase-like"/>
    <property type="match status" value="1"/>
</dbReference>
<keyword evidence="8 12" id="KW-0326">Glycosidase</keyword>
<dbReference type="PROSITE" id="PS00502">
    <property type="entry name" value="POLYGALACTURONASE"/>
    <property type="match status" value="1"/>
</dbReference>
<evidence type="ECO:0000256" key="7">
    <source>
        <dbReference type="ARBA" id="ARBA00022801"/>
    </source>
</evidence>
<keyword evidence="7 12" id="KW-0378">Hydrolase</keyword>
<dbReference type="InterPro" id="IPR000743">
    <property type="entry name" value="Glyco_hydro_28"/>
</dbReference>
<evidence type="ECO:0000256" key="11">
    <source>
        <dbReference type="PROSITE-ProRule" id="PRU10052"/>
    </source>
</evidence>
<evidence type="ECO:0000256" key="4">
    <source>
        <dbReference type="ARBA" id="ARBA00022512"/>
    </source>
</evidence>
<dbReference type="GO" id="GO:0005975">
    <property type="term" value="P:carbohydrate metabolic process"/>
    <property type="evidence" value="ECO:0007669"/>
    <property type="project" value="InterPro"/>
</dbReference>
<dbReference type="InterPro" id="IPR011050">
    <property type="entry name" value="Pectin_lyase_fold/virulence"/>
</dbReference>
<comment type="similarity">
    <text evidence="2 12">Belongs to the glycosyl hydrolase 28 family.</text>
</comment>
<reference evidence="15" key="1">
    <citation type="journal article" date="2018" name="Nat. Plants">
        <title>Whole-genome landscape of Medicago truncatula symbiotic genes.</title>
        <authorList>
            <person name="Pecrix Y."/>
            <person name="Staton S.E."/>
            <person name="Sallet E."/>
            <person name="Lelandais-Briere C."/>
            <person name="Moreau S."/>
            <person name="Carrere S."/>
            <person name="Blein T."/>
            <person name="Jardinaud M.F."/>
            <person name="Latrasse D."/>
            <person name="Zouine M."/>
            <person name="Zahm M."/>
            <person name="Kreplak J."/>
            <person name="Mayjonade B."/>
            <person name="Satge C."/>
            <person name="Perez M."/>
            <person name="Cauet S."/>
            <person name="Marande W."/>
            <person name="Chantry-Darmon C."/>
            <person name="Lopez-Roques C."/>
            <person name="Bouchez O."/>
            <person name="Berard A."/>
            <person name="Debelle F."/>
            <person name="Munos S."/>
            <person name="Bendahmane A."/>
            <person name="Berges H."/>
            <person name="Niebel A."/>
            <person name="Buitink J."/>
            <person name="Frugier F."/>
            <person name="Benhamed M."/>
            <person name="Crespi M."/>
            <person name="Gouzy J."/>
            <person name="Gamas P."/>
        </authorList>
    </citation>
    <scope>NUCLEOTIDE SEQUENCE [LARGE SCALE GENOMIC DNA]</scope>
    <source>
        <strain evidence="15">cv. Jemalong A17</strain>
    </source>
</reference>
<evidence type="ECO:0000313" key="15">
    <source>
        <dbReference type="Proteomes" id="UP000265566"/>
    </source>
</evidence>
<evidence type="ECO:0000256" key="6">
    <source>
        <dbReference type="ARBA" id="ARBA00022729"/>
    </source>
</evidence>
<dbReference type="GO" id="GO:0010047">
    <property type="term" value="P:fruit dehiscence"/>
    <property type="evidence" value="ECO:0007669"/>
    <property type="project" value="UniProtKB-ARBA"/>
</dbReference>
<comment type="catalytic activity">
    <reaction evidence="10">
        <text>(1,4-alpha-D-galacturonosyl)n+m + H2O = (1,4-alpha-D-galacturonosyl)n + (1,4-alpha-D-galacturonosyl)m.</text>
        <dbReference type="EC" id="3.2.1.15"/>
    </reaction>
</comment>
<dbReference type="GO" id="GO:0009830">
    <property type="term" value="P:cell wall modification involved in abscission"/>
    <property type="evidence" value="ECO:0007669"/>
    <property type="project" value="UniProtKB-ARBA"/>
</dbReference>
<dbReference type="InterPro" id="IPR006626">
    <property type="entry name" value="PbH1"/>
</dbReference>
<evidence type="ECO:0000256" key="3">
    <source>
        <dbReference type="ARBA" id="ARBA00012736"/>
    </source>
</evidence>
<gene>
    <name evidence="14" type="ORF">MtrunA17_Chr3g0089021</name>
</gene>
<dbReference type="InterPro" id="IPR012334">
    <property type="entry name" value="Pectin_lyas_fold"/>
</dbReference>
<dbReference type="Pfam" id="PF00295">
    <property type="entry name" value="Glyco_hydro_28"/>
    <property type="match status" value="1"/>
</dbReference>
<feature type="chain" id="PRO_5017476752" description="endo-polygalacturonase" evidence="13">
    <location>
        <begin position="24"/>
        <end position="438"/>
    </location>
</feature>
<keyword evidence="9" id="KW-0961">Cell wall biogenesis/degradation</keyword>
<dbReference type="GO" id="GO:0004650">
    <property type="term" value="F:polygalacturonase activity"/>
    <property type="evidence" value="ECO:0007669"/>
    <property type="project" value="UniProtKB-EC"/>
</dbReference>
<evidence type="ECO:0000313" key="14">
    <source>
        <dbReference type="EMBL" id="RHN66268.1"/>
    </source>
</evidence>
<dbReference type="Gramene" id="rna14217">
    <property type="protein sequence ID" value="RHN66268.1"/>
    <property type="gene ID" value="gene14217"/>
</dbReference>
<dbReference type="EC" id="3.2.1.15" evidence="3"/>
<dbReference type="EMBL" id="PSQE01000003">
    <property type="protein sequence ID" value="RHN66268.1"/>
    <property type="molecule type" value="Genomic_DNA"/>
</dbReference>
<dbReference type="SMART" id="SM00710">
    <property type="entry name" value="PbH1"/>
    <property type="match status" value="4"/>
</dbReference>
<evidence type="ECO:0000256" key="12">
    <source>
        <dbReference type="RuleBase" id="RU361169"/>
    </source>
</evidence>
<dbReference type="AlphaFoldDB" id="A0A396INE8"/>
<keyword evidence="6 13" id="KW-0732">Signal</keyword>
<dbReference type="GO" id="GO:0009901">
    <property type="term" value="P:anther dehiscence"/>
    <property type="evidence" value="ECO:0007669"/>
    <property type="project" value="UniProtKB-ARBA"/>
</dbReference>
<accession>A0A396INE8</accession>
<proteinExistence type="inferred from homology"/>
<evidence type="ECO:0000256" key="9">
    <source>
        <dbReference type="ARBA" id="ARBA00023316"/>
    </source>
</evidence>
<dbReference type="PANTHER" id="PTHR31375">
    <property type="match status" value="1"/>
</dbReference>
<name>A0A396INE8_MEDTR</name>
<evidence type="ECO:0000256" key="1">
    <source>
        <dbReference type="ARBA" id="ARBA00004191"/>
    </source>
</evidence>
<organism evidence="14 15">
    <name type="scientific">Medicago truncatula</name>
    <name type="common">Barrel medic</name>
    <name type="synonym">Medicago tribuloides</name>
    <dbReference type="NCBI Taxonomy" id="3880"/>
    <lineage>
        <taxon>Eukaryota</taxon>
        <taxon>Viridiplantae</taxon>
        <taxon>Streptophyta</taxon>
        <taxon>Embryophyta</taxon>
        <taxon>Tracheophyta</taxon>
        <taxon>Spermatophyta</taxon>
        <taxon>Magnoliopsida</taxon>
        <taxon>eudicotyledons</taxon>
        <taxon>Gunneridae</taxon>
        <taxon>Pentapetalae</taxon>
        <taxon>rosids</taxon>
        <taxon>fabids</taxon>
        <taxon>Fabales</taxon>
        <taxon>Fabaceae</taxon>
        <taxon>Papilionoideae</taxon>
        <taxon>50 kb inversion clade</taxon>
        <taxon>NPAAA clade</taxon>
        <taxon>Hologalegina</taxon>
        <taxon>IRL clade</taxon>
        <taxon>Trifolieae</taxon>
        <taxon>Medicago</taxon>
    </lineage>
</organism>
<protein>
    <recommendedName>
        <fullName evidence="3">endo-polygalacturonase</fullName>
        <ecNumber evidence="3">3.2.1.15</ecNumber>
    </recommendedName>
</protein>
<feature type="active site" evidence="11">
    <location>
        <position position="287"/>
    </location>
</feature>
<dbReference type="OrthoDB" id="187139at2759"/>
<evidence type="ECO:0000256" key="5">
    <source>
        <dbReference type="ARBA" id="ARBA00022525"/>
    </source>
</evidence>
<feature type="signal peptide" evidence="13">
    <location>
        <begin position="1"/>
        <end position="23"/>
    </location>
</feature>
<keyword evidence="5" id="KW-0964">Secreted</keyword>
<evidence type="ECO:0000256" key="8">
    <source>
        <dbReference type="ARBA" id="ARBA00023295"/>
    </source>
</evidence>
<evidence type="ECO:0000256" key="13">
    <source>
        <dbReference type="SAM" id="SignalP"/>
    </source>
</evidence>
<comment type="caution">
    <text evidence="14">The sequence shown here is derived from an EMBL/GenBank/DDBJ whole genome shotgun (WGS) entry which is preliminary data.</text>
</comment>
<sequence length="438" mass="48084">MMYSQSLTLSLFTILASFGLCFGSYLEERHYSTNHQPYNERLVKPRHEQFSFMARAHHPSIAPSPQSHNTVNVNDYGAKSNDGQVDNEAFEMAWNEACSNGKVLVVPKQSVYHLNPITFSGPCQPNTALKIYGTIKAWPRISAYGADRKLWIKFENVTNLIVDGGGTINGNGRIWWENSCKVNESLPCKGAPTAVTFDECNNLKVDKIRFRNAQQMHLRIQGCNNVWASNLIVTAPGHSPNTDGIHITHSQNVFITNSTIGTGDDCISIVSGSKNVRATDITCGPGHGISIGSLGGGNTQAEVSNVEVNRATLIGTTNGVRIKTWQGGSGYARNIKFINIVVRNVTNPIIIDQKYCDQKKKCQEQNSAVELSNVMYQNIKGTSASEVAIKLECSKAVPCKGIHLQDVKITGENIKDTIAKCDNVKYSNSGMFFPKCHP</sequence>
<evidence type="ECO:0000256" key="2">
    <source>
        <dbReference type="ARBA" id="ARBA00008834"/>
    </source>
</evidence>
<dbReference type="FunFam" id="2.160.20.10:FF:000028">
    <property type="entry name" value="Polygalacturonase QRT2"/>
    <property type="match status" value="1"/>
</dbReference>
<dbReference type="Gene3D" id="2.160.20.10">
    <property type="entry name" value="Single-stranded right-handed beta-helix, Pectin lyase-like"/>
    <property type="match status" value="1"/>
</dbReference>
<keyword evidence="4" id="KW-0134">Cell wall</keyword>